<evidence type="ECO:0000256" key="1">
    <source>
        <dbReference type="SAM" id="MobiDB-lite"/>
    </source>
</evidence>
<accession>A0AA38H1I9</accession>
<reference evidence="3" key="1">
    <citation type="journal article" date="2022" name="G3 (Bethesda)">
        <title>High quality genome of the basidiomycete yeast Dioszegia hungarica PDD-24b-2 isolated from cloud water.</title>
        <authorList>
            <person name="Jarrige D."/>
            <person name="Haridas S."/>
            <person name="Bleykasten-Grosshans C."/>
            <person name="Joly M."/>
            <person name="Nadalig T."/>
            <person name="Sancelme M."/>
            <person name="Vuilleumier S."/>
            <person name="Grigoriev I.V."/>
            <person name="Amato P."/>
            <person name="Bringel F."/>
        </authorList>
    </citation>
    <scope>NUCLEOTIDE SEQUENCE</scope>
    <source>
        <strain evidence="3">PDD-24b-2</strain>
    </source>
</reference>
<dbReference type="Proteomes" id="UP001164286">
    <property type="component" value="Unassembled WGS sequence"/>
</dbReference>
<dbReference type="Gene3D" id="3.40.50.720">
    <property type="entry name" value="NAD(P)-binding Rossmann-like Domain"/>
    <property type="match status" value="1"/>
</dbReference>
<name>A0AA38H1I9_9TREE</name>
<dbReference type="Pfam" id="PF01370">
    <property type="entry name" value="Epimerase"/>
    <property type="match status" value="1"/>
</dbReference>
<dbReference type="SUPFAM" id="SSF51735">
    <property type="entry name" value="NAD(P)-binding Rossmann-fold domains"/>
    <property type="match status" value="1"/>
</dbReference>
<protein>
    <recommendedName>
        <fullName evidence="2">NAD-dependent epimerase/dehydratase domain-containing protein</fullName>
    </recommendedName>
</protein>
<dbReference type="InterPro" id="IPR036291">
    <property type="entry name" value="NAD(P)-bd_dom_sf"/>
</dbReference>
<dbReference type="GO" id="GO:0005737">
    <property type="term" value="C:cytoplasm"/>
    <property type="evidence" value="ECO:0007669"/>
    <property type="project" value="TreeGrafter"/>
</dbReference>
<feature type="domain" description="NAD-dependent epimerase/dehydratase" evidence="2">
    <location>
        <begin position="3"/>
        <end position="84"/>
    </location>
</feature>
<proteinExistence type="predicted"/>
<dbReference type="CDD" id="cd05262">
    <property type="entry name" value="SDR_a7"/>
    <property type="match status" value="1"/>
</dbReference>
<dbReference type="EMBL" id="JAKWFO010000016">
    <property type="protein sequence ID" value="KAI9631896.1"/>
    <property type="molecule type" value="Genomic_DNA"/>
</dbReference>
<feature type="region of interest" description="Disordered" evidence="1">
    <location>
        <begin position="115"/>
        <end position="134"/>
    </location>
</feature>
<gene>
    <name evidence="3" type="ORF">MKK02DRAFT_30879</name>
</gene>
<evidence type="ECO:0000259" key="2">
    <source>
        <dbReference type="Pfam" id="PF01370"/>
    </source>
</evidence>
<dbReference type="InterPro" id="IPR001509">
    <property type="entry name" value="Epimerase_deHydtase"/>
</dbReference>
<dbReference type="RefSeq" id="XP_052941673.1">
    <property type="nucleotide sequence ID" value="XM_053088158.1"/>
</dbReference>
<dbReference type="GO" id="GO:0004029">
    <property type="term" value="F:aldehyde dehydrogenase (NAD+) activity"/>
    <property type="evidence" value="ECO:0007669"/>
    <property type="project" value="TreeGrafter"/>
</dbReference>
<dbReference type="AlphaFoldDB" id="A0AA38H1I9"/>
<sequence>MHVLLTSAHGWVGSHITPLLLSAGHSVTGLARSSTSAEKVKSLGVTPLLLGLDDPAGIANFVKTSSVDAVIHTAFGHDFSKYMQNIADDLAVIKAIGAELEGTGKPFITTFGLSAPREDQAPAQDSPNPRGRNEDAVQELAGRGVRAMIVRLPPSVHGPKDAGFVPALIGCARNKGASAYIEGKGTWAAVHVKDAARLYMAVLGKGMAGGRYHAVGDTGVPFGEIAKAIAKGVGVEARAVEQAEVGQYVGFLAKFVDGDFDADVDITKKDLGWEPKEKGLLQDMKEGDYFDQK</sequence>
<dbReference type="PANTHER" id="PTHR48079:SF9">
    <property type="entry name" value="PUTATIVE-RELATED"/>
    <property type="match status" value="1"/>
</dbReference>
<dbReference type="PANTHER" id="PTHR48079">
    <property type="entry name" value="PROTEIN YEEZ"/>
    <property type="match status" value="1"/>
</dbReference>
<evidence type="ECO:0000313" key="4">
    <source>
        <dbReference type="Proteomes" id="UP001164286"/>
    </source>
</evidence>
<evidence type="ECO:0000313" key="3">
    <source>
        <dbReference type="EMBL" id="KAI9631896.1"/>
    </source>
</evidence>
<dbReference type="InterPro" id="IPR051783">
    <property type="entry name" value="NAD(P)-dependent_oxidoreduct"/>
</dbReference>
<organism evidence="3 4">
    <name type="scientific">Dioszegia hungarica</name>
    <dbReference type="NCBI Taxonomy" id="4972"/>
    <lineage>
        <taxon>Eukaryota</taxon>
        <taxon>Fungi</taxon>
        <taxon>Dikarya</taxon>
        <taxon>Basidiomycota</taxon>
        <taxon>Agaricomycotina</taxon>
        <taxon>Tremellomycetes</taxon>
        <taxon>Tremellales</taxon>
        <taxon>Bulleribasidiaceae</taxon>
        <taxon>Dioszegia</taxon>
    </lineage>
</organism>
<comment type="caution">
    <text evidence="3">The sequence shown here is derived from an EMBL/GenBank/DDBJ whole genome shotgun (WGS) entry which is preliminary data.</text>
</comment>
<keyword evidence="4" id="KW-1185">Reference proteome</keyword>
<dbReference type="GeneID" id="77727363"/>